<dbReference type="OrthoDB" id="436496at2759"/>
<evidence type="ECO:0000256" key="6">
    <source>
        <dbReference type="ARBA" id="ARBA00022617"/>
    </source>
</evidence>
<sequence length="433" mass="48243">MENQRFDETWGMWTATTMPLTEDQINIIKATVPVVQEHGTTITTVFYKNMLTENPDLNDYFNTTNQLNGHQQRALAGSLYAYAANIDNLGALGPAVENITNKHASLYIKPEQYKIVGTYLLAAMGQVLGDALTPEIHDAWAAAYWQLADLFIAKEEELYKQAESWRDWREFKIEKKVPESDVITSFYLKPIDGQPLPSFRPGQYISVRTHVPDLKYIQARQYSLSDKHSPEYYRISVKKESGLDPKHPEAKYNPGYISNILHDFKNEGDVIQVSAPRGDFFLVDAESSSPIVMIAAGVGLTPLTSMLNTVASGSTADKRKVHFVHSARQAKSRAFKNHVLSLSRQHPSLEVTFFNTSPSAEEKQGEDYHVKGPIDINSLAKDGKLYLDDATTQYYICGPAGFMVSTAKALAEQGVSADRVHMELFGTGGVPSP</sequence>
<dbReference type="Proteomes" id="UP000001745">
    <property type="component" value="Unassembled WGS sequence"/>
</dbReference>
<evidence type="ECO:0000256" key="4">
    <source>
        <dbReference type="ARBA" id="ARBA00012229"/>
    </source>
</evidence>
<dbReference type="EC" id="1.14.12.17" evidence="4"/>
<keyword evidence="6" id="KW-0349">Heme</keyword>
<dbReference type="GO" id="GO:0020037">
    <property type="term" value="F:heme binding"/>
    <property type="evidence" value="ECO:0007669"/>
    <property type="project" value="InterPro"/>
</dbReference>
<dbReference type="InterPro" id="IPR009050">
    <property type="entry name" value="Globin-like_sf"/>
</dbReference>
<dbReference type="FunFam" id="2.40.30.10:FF:000034">
    <property type="entry name" value="Flavohemoprotein"/>
    <property type="match status" value="1"/>
</dbReference>
<dbReference type="Gene3D" id="1.10.490.10">
    <property type="entry name" value="Globins"/>
    <property type="match status" value="1"/>
</dbReference>
<dbReference type="HOGENOM" id="CLU_003827_12_0_1"/>
<dbReference type="Pfam" id="PF00042">
    <property type="entry name" value="Globin"/>
    <property type="match status" value="1"/>
</dbReference>
<dbReference type="InterPro" id="IPR000971">
    <property type="entry name" value="Globin"/>
</dbReference>
<evidence type="ECO:0000256" key="9">
    <source>
        <dbReference type="ARBA" id="ARBA00022827"/>
    </source>
</evidence>
<comment type="catalytic activity">
    <reaction evidence="15">
        <text>2 nitric oxide + NADPH + 2 O2 = 2 nitrate + NADP(+) + H(+)</text>
        <dbReference type="Rhea" id="RHEA:19465"/>
        <dbReference type="ChEBI" id="CHEBI:15378"/>
        <dbReference type="ChEBI" id="CHEBI:15379"/>
        <dbReference type="ChEBI" id="CHEBI:16480"/>
        <dbReference type="ChEBI" id="CHEBI:17632"/>
        <dbReference type="ChEBI" id="CHEBI:57783"/>
        <dbReference type="ChEBI" id="CHEBI:58349"/>
        <dbReference type="EC" id="1.14.12.17"/>
    </reaction>
</comment>
<dbReference type="InterPro" id="IPR017938">
    <property type="entry name" value="Riboflavin_synthase-like_b-brl"/>
</dbReference>
<name>B8MAY8_TALSN</name>
<dbReference type="PRINTS" id="PR00371">
    <property type="entry name" value="FPNCR"/>
</dbReference>
<comment type="catalytic activity">
    <reaction evidence="14">
        <text>2 nitric oxide + NADH + 2 O2 = 2 nitrate + NAD(+) + H(+)</text>
        <dbReference type="Rhea" id="RHEA:19469"/>
        <dbReference type="ChEBI" id="CHEBI:15378"/>
        <dbReference type="ChEBI" id="CHEBI:15379"/>
        <dbReference type="ChEBI" id="CHEBI:16480"/>
        <dbReference type="ChEBI" id="CHEBI:17632"/>
        <dbReference type="ChEBI" id="CHEBI:57540"/>
        <dbReference type="ChEBI" id="CHEBI:57945"/>
        <dbReference type="EC" id="1.14.12.17"/>
    </reaction>
</comment>
<dbReference type="AlphaFoldDB" id="B8MAY8"/>
<proteinExistence type="inferred from homology"/>
<dbReference type="PROSITE" id="PS01033">
    <property type="entry name" value="GLOBIN"/>
    <property type="match status" value="1"/>
</dbReference>
<evidence type="ECO:0000256" key="1">
    <source>
        <dbReference type="ARBA" id="ARBA00001970"/>
    </source>
</evidence>
<dbReference type="InterPro" id="IPR012292">
    <property type="entry name" value="Globin/Proto"/>
</dbReference>
<comment type="cofactor">
    <cofactor evidence="2">
        <name>FAD</name>
        <dbReference type="ChEBI" id="CHEBI:57692"/>
    </cofactor>
</comment>
<dbReference type="InterPro" id="IPR039261">
    <property type="entry name" value="FNR_nucleotide-bd"/>
</dbReference>
<dbReference type="GO" id="GO:0046210">
    <property type="term" value="P:nitric oxide catabolic process"/>
    <property type="evidence" value="ECO:0007669"/>
    <property type="project" value="TreeGrafter"/>
</dbReference>
<accession>B8MAY8</accession>
<reference evidence="20" key="1">
    <citation type="journal article" date="2015" name="Genome Announc.">
        <title>Genome sequence of the AIDS-associated pathogen Penicillium marneffei (ATCC18224) and its near taxonomic relative Talaromyces stipitatus (ATCC10500).</title>
        <authorList>
            <person name="Nierman W.C."/>
            <person name="Fedorova-Abrams N.D."/>
            <person name="Andrianopoulos A."/>
        </authorList>
    </citation>
    <scope>NUCLEOTIDE SEQUENCE [LARGE SCALE GENOMIC DNA]</scope>
    <source>
        <strain evidence="20">ATCC 10500 / CBS 375.48 / QM 6759 / NRRL 1006</strain>
    </source>
</reference>
<dbReference type="PhylomeDB" id="B8MAY8"/>
<evidence type="ECO:0000259" key="18">
    <source>
        <dbReference type="PROSITE" id="PS51384"/>
    </source>
</evidence>
<evidence type="ECO:0000313" key="19">
    <source>
        <dbReference type="EMBL" id="EED18689.1"/>
    </source>
</evidence>
<keyword evidence="10" id="KW-0521">NADP</keyword>
<dbReference type="FunFam" id="3.40.50.80:FF:000010">
    <property type="entry name" value="Flavohemoprotein"/>
    <property type="match status" value="1"/>
</dbReference>
<keyword evidence="5" id="KW-0216">Detoxification</keyword>
<evidence type="ECO:0000256" key="15">
    <source>
        <dbReference type="ARBA" id="ARBA00049433"/>
    </source>
</evidence>
<dbReference type="GeneID" id="8098368"/>
<keyword evidence="9" id="KW-0274">FAD</keyword>
<evidence type="ECO:0000256" key="3">
    <source>
        <dbReference type="ARBA" id="ARBA00006401"/>
    </source>
</evidence>
<evidence type="ECO:0000313" key="20">
    <source>
        <dbReference type="Proteomes" id="UP000001745"/>
    </source>
</evidence>
<dbReference type="RefSeq" id="XP_002482681.1">
    <property type="nucleotide sequence ID" value="XM_002482636.1"/>
</dbReference>
<dbReference type="FunFam" id="1.10.490.10:FF:000003">
    <property type="entry name" value="Flavohemoprotein"/>
    <property type="match status" value="1"/>
</dbReference>
<keyword evidence="20" id="KW-1185">Reference proteome</keyword>
<evidence type="ECO:0000256" key="2">
    <source>
        <dbReference type="ARBA" id="ARBA00001974"/>
    </source>
</evidence>
<dbReference type="NCBIfam" id="NF009805">
    <property type="entry name" value="PRK13289.1"/>
    <property type="match status" value="1"/>
</dbReference>
<dbReference type="InterPro" id="IPR001709">
    <property type="entry name" value="Flavoprot_Pyr_Nucl_cyt_Rdtase"/>
</dbReference>
<dbReference type="eggNOG" id="KOG3378">
    <property type="taxonomic scope" value="Eukaryota"/>
</dbReference>
<evidence type="ECO:0000256" key="10">
    <source>
        <dbReference type="ARBA" id="ARBA00022857"/>
    </source>
</evidence>
<dbReference type="Gene3D" id="2.40.30.10">
    <property type="entry name" value="Translation factors"/>
    <property type="match status" value="1"/>
</dbReference>
<dbReference type="EMBL" id="EQ962655">
    <property type="protein sequence ID" value="EED18689.1"/>
    <property type="molecule type" value="Genomic_DNA"/>
</dbReference>
<keyword evidence="7" id="KW-0285">Flavoprotein</keyword>
<dbReference type="STRING" id="441959.B8MAY8"/>
<dbReference type="Pfam" id="PF00175">
    <property type="entry name" value="NAD_binding_1"/>
    <property type="match status" value="1"/>
</dbReference>
<dbReference type="SUPFAM" id="SSF63380">
    <property type="entry name" value="Riboflavin synthase domain-like"/>
    <property type="match status" value="1"/>
</dbReference>
<evidence type="ECO:0000256" key="13">
    <source>
        <dbReference type="ARBA" id="ARBA00023027"/>
    </source>
</evidence>
<feature type="domain" description="Globin" evidence="17">
    <location>
        <begin position="19"/>
        <end position="156"/>
    </location>
</feature>
<dbReference type="GO" id="GO:0019825">
    <property type="term" value="F:oxygen binding"/>
    <property type="evidence" value="ECO:0007669"/>
    <property type="project" value="InterPro"/>
</dbReference>
<evidence type="ECO:0000256" key="5">
    <source>
        <dbReference type="ARBA" id="ARBA00022575"/>
    </source>
</evidence>
<dbReference type="PANTHER" id="PTHR43396">
    <property type="entry name" value="FLAVOHEMOPROTEIN"/>
    <property type="match status" value="1"/>
</dbReference>
<evidence type="ECO:0000256" key="12">
    <source>
        <dbReference type="ARBA" id="ARBA00023004"/>
    </source>
</evidence>
<evidence type="ECO:0000256" key="16">
    <source>
        <dbReference type="ARBA" id="ARBA00056398"/>
    </source>
</evidence>
<dbReference type="InterPro" id="IPR001433">
    <property type="entry name" value="OxRdtase_FAD/NAD-bd"/>
</dbReference>
<feature type="domain" description="FAD-binding FR-type" evidence="18">
    <location>
        <begin position="166"/>
        <end position="283"/>
    </location>
</feature>
<dbReference type="FunCoup" id="B8MAY8">
    <property type="interactions" value="380"/>
</dbReference>
<dbReference type="GO" id="GO:0046872">
    <property type="term" value="F:metal ion binding"/>
    <property type="evidence" value="ECO:0007669"/>
    <property type="project" value="UniProtKB-KW"/>
</dbReference>
<comment type="similarity">
    <text evidence="3">In the C-terminal section; belongs to the flavoprotein pyridine nucleotide cytochrome reductase family.</text>
</comment>
<keyword evidence="8" id="KW-0479">Metal-binding</keyword>
<evidence type="ECO:0000256" key="7">
    <source>
        <dbReference type="ARBA" id="ARBA00022630"/>
    </source>
</evidence>
<dbReference type="PANTHER" id="PTHR43396:SF3">
    <property type="entry name" value="FLAVOHEMOPROTEIN"/>
    <property type="match status" value="1"/>
</dbReference>
<dbReference type="InParanoid" id="B8MAY8"/>
<evidence type="ECO:0000256" key="11">
    <source>
        <dbReference type="ARBA" id="ARBA00023002"/>
    </source>
</evidence>
<dbReference type="SUPFAM" id="SSF52343">
    <property type="entry name" value="Ferredoxin reductase-like, C-terminal NADP-linked domain"/>
    <property type="match status" value="1"/>
</dbReference>
<dbReference type="PROSITE" id="PS51384">
    <property type="entry name" value="FAD_FR"/>
    <property type="match status" value="1"/>
</dbReference>
<keyword evidence="11 19" id="KW-0560">Oxidoreductase</keyword>
<dbReference type="GO" id="GO:0071949">
    <property type="term" value="F:FAD binding"/>
    <property type="evidence" value="ECO:0007669"/>
    <property type="project" value="TreeGrafter"/>
</dbReference>
<dbReference type="CDD" id="cd08922">
    <property type="entry name" value="FHb-globin"/>
    <property type="match status" value="1"/>
</dbReference>
<dbReference type="GO" id="GO:0071500">
    <property type="term" value="P:cellular response to nitrosative stress"/>
    <property type="evidence" value="ECO:0007669"/>
    <property type="project" value="TreeGrafter"/>
</dbReference>
<comment type="function">
    <text evidence="16">In the presence of oxygen and NADH, it has NADH oxidase activity, which leads to the generation of superoxide and H(2)O(2). Under anaerobic conditions, it also exhibits nitric oxide reductase and FAD reductase activities. However, all these reactions are much lower than NOD activity.</text>
</comment>
<evidence type="ECO:0000256" key="8">
    <source>
        <dbReference type="ARBA" id="ARBA00022723"/>
    </source>
</evidence>
<gene>
    <name evidence="19" type="ORF">TSTA_124170</name>
</gene>
<dbReference type="VEuPathDB" id="FungiDB:TSTA_124170"/>
<dbReference type="GO" id="GO:0008941">
    <property type="term" value="F:nitric oxide dioxygenase NAD(P)H activity"/>
    <property type="evidence" value="ECO:0007669"/>
    <property type="project" value="UniProtKB-EC"/>
</dbReference>
<dbReference type="SUPFAM" id="SSF46458">
    <property type="entry name" value="Globin-like"/>
    <property type="match status" value="1"/>
</dbReference>
<dbReference type="InterPro" id="IPR017927">
    <property type="entry name" value="FAD-bd_FR_type"/>
</dbReference>
<comment type="cofactor">
    <cofactor evidence="1">
        <name>heme b</name>
        <dbReference type="ChEBI" id="CHEBI:60344"/>
    </cofactor>
</comment>
<organism evidence="19 20">
    <name type="scientific">Talaromyces stipitatus (strain ATCC 10500 / CBS 375.48 / QM 6759 / NRRL 1006)</name>
    <name type="common">Penicillium stipitatum</name>
    <dbReference type="NCBI Taxonomy" id="441959"/>
    <lineage>
        <taxon>Eukaryota</taxon>
        <taxon>Fungi</taxon>
        <taxon>Dikarya</taxon>
        <taxon>Ascomycota</taxon>
        <taxon>Pezizomycotina</taxon>
        <taxon>Eurotiomycetes</taxon>
        <taxon>Eurotiomycetidae</taxon>
        <taxon>Eurotiales</taxon>
        <taxon>Trichocomaceae</taxon>
        <taxon>Talaromyces</taxon>
        <taxon>Talaromyces sect. Talaromyces</taxon>
    </lineage>
</organism>
<evidence type="ECO:0000256" key="14">
    <source>
        <dbReference type="ARBA" id="ARBA00048649"/>
    </source>
</evidence>
<keyword evidence="12" id="KW-0408">Iron</keyword>
<dbReference type="OMA" id="ADIHYEV"/>
<evidence type="ECO:0000259" key="17">
    <source>
        <dbReference type="PROSITE" id="PS01033"/>
    </source>
</evidence>
<dbReference type="CDD" id="cd06184">
    <property type="entry name" value="flavohem_like_fad_nad_binding"/>
    <property type="match status" value="1"/>
</dbReference>
<keyword evidence="13" id="KW-0520">NAD</keyword>
<protein>
    <recommendedName>
        <fullName evidence="4">nitric oxide dioxygenase</fullName>
        <ecNumber evidence="4">1.14.12.17</ecNumber>
    </recommendedName>
</protein>
<dbReference type="GO" id="GO:0009636">
    <property type="term" value="P:response to toxic substance"/>
    <property type="evidence" value="ECO:0007669"/>
    <property type="project" value="UniProtKB-KW"/>
</dbReference>
<dbReference type="Gene3D" id="3.40.50.80">
    <property type="entry name" value="Nucleotide-binding domain of ferredoxin-NADP reductase (FNR) module"/>
    <property type="match status" value="1"/>
</dbReference>